<dbReference type="STRING" id="558152.IQ37_04165"/>
<gene>
    <name evidence="1" type="ORF">IQ37_04165</name>
</gene>
<evidence type="ECO:0000313" key="1">
    <source>
        <dbReference type="EMBL" id="KFF29621.1"/>
    </source>
</evidence>
<evidence type="ECO:0000313" key="2">
    <source>
        <dbReference type="Proteomes" id="UP000028709"/>
    </source>
</evidence>
<keyword evidence="2" id="KW-1185">Reference proteome</keyword>
<name>A0A086BL07_9FLAO</name>
<dbReference type="eggNOG" id="ENOG5034B4B">
    <property type="taxonomic scope" value="Bacteria"/>
</dbReference>
<proteinExistence type="predicted"/>
<dbReference type="Proteomes" id="UP000028709">
    <property type="component" value="Unassembled WGS sequence"/>
</dbReference>
<organism evidence="1 2">
    <name type="scientific">Chryseobacterium piperi</name>
    <dbReference type="NCBI Taxonomy" id="558152"/>
    <lineage>
        <taxon>Bacteria</taxon>
        <taxon>Pseudomonadati</taxon>
        <taxon>Bacteroidota</taxon>
        <taxon>Flavobacteriia</taxon>
        <taxon>Flavobacteriales</taxon>
        <taxon>Weeksellaceae</taxon>
        <taxon>Chryseobacterium group</taxon>
        <taxon>Chryseobacterium</taxon>
    </lineage>
</organism>
<reference evidence="1 2" key="1">
    <citation type="submission" date="2014-07" db="EMBL/GenBank/DDBJ databases">
        <title>Genome of Chryseobacterium piperi CTM.</title>
        <authorList>
            <person name="Pipes S.E."/>
            <person name="Stropko S.J."/>
            <person name="Newman J.D."/>
        </authorList>
    </citation>
    <scope>NUCLEOTIDE SEQUENCE [LARGE SCALE GENOMIC DNA]</scope>
    <source>
        <strain evidence="1 2">CTM</strain>
    </source>
</reference>
<accession>A0A086BL07</accession>
<comment type="caution">
    <text evidence="1">The sequence shown here is derived from an EMBL/GenBank/DDBJ whole genome shotgun (WGS) entry which is preliminary data.</text>
</comment>
<sequence>MSLNHNNILILNTNQIMKKSIIFYCLCLSVSYYSQVGIGTTNPQAVLHVDGAKDNAATGAPTAAQEANDFVVTATGNVGIGNASPQRSLDVDAKNQSLRIRNLIRQVPASYDILTRDLTTSDVVATSYSYTESVTVAPAASATVTVPSTVNIATGLFIVKSTNGCARSMITTFVYNGLSLGYVSGVARDKIGNPTIAPIAPSANTSGTWSVVFPNITNCGDGGTGTQFDFTVMKTTADSYTITNNGNVAKTYQLTVSRL</sequence>
<dbReference type="AlphaFoldDB" id="A0A086BL07"/>
<dbReference type="KEGG" id="cpip:CJF12_09980"/>
<dbReference type="EMBL" id="JPRJ01000004">
    <property type="protein sequence ID" value="KFF29621.1"/>
    <property type="molecule type" value="Genomic_DNA"/>
</dbReference>
<protein>
    <submittedName>
        <fullName evidence="1">Uncharacterized protein</fullName>
    </submittedName>
</protein>